<reference evidence="2 3" key="1">
    <citation type="submission" date="2018-02" db="EMBL/GenBank/DDBJ databases">
        <title>Draft genome of wild Prunus yedoensis var. nudiflora.</title>
        <authorList>
            <person name="Baek S."/>
            <person name="Kim J.-H."/>
            <person name="Choi K."/>
            <person name="Kim G.-B."/>
            <person name="Cho A."/>
            <person name="Jang H."/>
            <person name="Shin C.-H."/>
            <person name="Yu H.-J."/>
            <person name="Mun J.-H."/>
        </authorList>
    </citation>
    <scope>NUCLEOTIDE SEQUENCE [LARGE SCALE GENOMIC DNA]</scope>
    <source>
        <strain evidence="3">cv. Jeju island</strain>
        <tissue evidence="2">Leaf</tissue>
    </source>
</reference>
<protein>
    <submittedName>
        <fullName evidence="2">Uncharacterized protein</fullName>
    </submittedName>
</protein>
<evidence type="ECO:0000256" key="1">
    <source>
        <dbReference type="SAM" id="MobiDB-lite"/>
    </source>
</evidence>
<keyword evidence="3" id="KW-1185">Reference proteome</keyword>
<name>A0A314ULA4_PRUYE</name>
<sequence>MEAGDPSPSNVPTIHVRQPPRPDQLSLGQRLFLLGRRLKELLGRRLQLGAGRNRMVSTLEDEFSTGLKLGNLGLNLRKLFVFSLNDEIVFLQLSHSRLGLLFYSCQFLLERAPFGQPHPGFGIPADHLLALGQANLQLVQLSRVQQTKSHGRVQARPELRKSVSIGHVVDPHMQKILKPFNGGLGILVQGGDRGRVALESSFKGATEAELPPSSWRLAYSSTRLSEEEGS</sequence>
<accession>A0A314ULA4</accession>
<dbReference type="Proteomes" id="UP000250321">
    <property type="component" value="Unassembled WGS sequence"/>
</dbReference>
<dbReference type="AlphaFoldDB" id="A0A314ULA4"/>
<feature type="region of interest" description="Disordered" evidence="1">
    <location>
        <begin position="1"/>
        <end position="22"/>
    </location>
</feature>
<gene>
    <name evidence="2" type="ORF">Pyn_09853</name>
</gene>
<evidence type="ECO:0000313" key="3">
    <source>
        <dbReference type="Proteomes" id="UP000250321"/>
    </source>
</evidence>
<organism evidence="2 3">
    <name type="scientific">Prunus yedoensis var. nudiflora</name>
    <dbReference type="NCBI Taxonomy" id="2094558"/>
    <lineage>
        <taxon>Eukaryota</taxon>
        <taxon>Viridiplantae</taxon>
        <taxon>Streptophyta</taxon>
        <taxon>Embryophyta</taxon>
        <taxon>Tracheophyta</taxon>
        <taxon>Spermatophyta</taxon>
        <taxon>Magnoliopsida</taxon>
        <taxon>eudicotyledons</taxon>
        <taxon>Gunneridae</taxon>
        <taxon>Pentapetalae</taxon>
        <taxon>rosids</taxon>
        <taxon>fabids</taxon>
        <taxon>Rosales</taxon>
        <taxon>Rosaceae</taxon>
        <taxon>Amygdaloideae</taxon>
        <taxon>Amygdaleae</taxon>
        <taxon>Prunus</taxon>
    </lineage>
</organism>
<proteinExistence type="predicted"/>
<evidence type="ECO:0000313" key="2">
    <source>
        <dbReference type="EMBL" id="PQM38297.1"/>
    </source>
</evidence>
<dbReference type="EMBL" id="PJQY01003324">
    <property type="protein sequence ID" value="PQM38297.1"/>
    <property type="molecule type" value="Genomic_DNA"/>
</dbReference>
<comment type="caution">
    <text evidence="2">The sequence shown here is derived from an EMBL/GenBank/DDBJ whole genome shotgun (WGS) entry which is preliminary data.</text>
</comment>